<accession>A0A9Q5D8M7</accession>
<evidence type="ECO:0000313" key="1">
    <source>
        <dbReference type="EMBL" id="NSL88833.1"/>
    </source>
</evidence>
<gene>
    <name evidence="1" type="ORF">ECE50_018470</name>
</gene>
<name>A0A9Q5D8M7_9BACT</name>
<sequence>MRKWLQLFVCISIFFCSGCTKEEEKPDTTEVVFQLESRTDIPFGDVEYGEGTAPLKKWTVSGVGTFEQTMNLKTGSGIRFSARHPSSDKWKISVRSTDGNLLIEGAVKASPGATDKYYADIRVTIN</sequence>
<proteinExistence type="predicted"/>
<dbReference type="OrthoDB" id="86085at563835"/>
<keyword evidence="2" id="KW-1185">Reference proteome</keyword>
<organism evidence="1 2">
    <name type="scientific">Chitinophaga solisilvae</name>
    <dbReference type="NCBI Taxonomy" id="1233460"/>
    <lineage>
        <taxon>Bacteria</taxon>
        <taxon>Pseudomonadati</taxon>
        <taxon>Bacteroidota</taxon>
        <taxon>Chitinophagia</taxon>
        <taxon>Chitinophagales</taxon>
        <taxon>Chitinophagaceae</taxon>
        <taxon>Chitinophaga</taxon>
    </lineage>
</organism>
<dbReference type="AlphaFoldDB" id="A0A9Q5D8M7"/>
<reference evidence="1" key="1">
    <citation type="submission" date="2020-05" db="EMBL/GenBank/DDBJ databases">
        <title>Chitinophaga laudate sp. nov., isolated from a tropical peat swamp.</title>
        <authorList>
            <person name="Goh C.B.S."/>
            <person name="Lee M.S."/>
            <person name="Parimannan S."/>
            <person name="Pasbakhsh P."/>
            <person name="Yule C.M."/>
            <person name="Rajandas H."/>
            <person name="Loke S."/>
            <person name="Croft L."/>
            <person name="Tan J.B.L."/>
        </authorList>
    </citation>
    <scope>NUCLEOTIDE SEQUENCE</scope>
    <source>
        <strain evidence="1">Mgbs1</strain>
    </source>
</reference>
<dbReference type="Proteomes" id="UP000281028">
    <property type="component" value="Unassembled WGS sequence"/>
</dbReference>
<comment type="caution">
    <text evidence="1">The sequence shown here is derived from an EMBL/GenBank/DDBJ whole genome shotgun (WGS) entry which is preliminary data.</text>
</comment>
<protein>
    <submittedName>
        <fullName evidence="1">Uncharacterized protein</fullName>
    </submittedName>
</protein>
<evidence type="ECO:0000313" key="2">
    <source>
        <dbReference type="Proteomes" id="UP000281028"/>
    </source>
</evidence>
<dbReference type="EMBL" id="RIAR02000001">
    <property type="protein sequence ID" value="NSL88833.1"/>
    <property type="molecule type" value="Genomic_DNA"/>
</dbReference>
<dbReference type="RefSeq" id="WP_127043902.1">
    <property type="nucleotide sequence ID" value="NZ_JAABOK010000012.1"/>
</dbReference>